<dbReference type="Gene3D" id="3.30.429.10">
    <property type="entry name" value="Macrophage Migration Inhibitory Factor"/>
    <property type="match status" value="1"/>
</dbReference>
<name>A0AAD6HQT3_9EURO</name>
<comment type="caution">
    <text evidence="1">The sequence shown here is derived from an EMBL/GenBank/DDBJ whole genome shotgun (WGS) entry which is preliminary data.</text>
</comment>
<reference evidence="1" key="2">
    <citation type="submission" date="2023-01" db="EMBL/GenBank/DDBJ databases">
        <authorList>
            <person name="Petersen C."/>
        </authorList>
    </citation>
    <scope>NUCLEOTIDE SEQUENCE</scope>
    <source>
        <strain evidence="1">IBT 17514</strain>
    </source>
</reference>
<proteinExistence type="predicted"/>
<evidence type="ECO:0000313" key="1">
    <source>
        <dbReference type="EMBL" id="KAJ5732519.1"/>
    </source>
</evidence>
<keyword evidence="2" id="KW-1185">Reference proteome</keyword>
<reference evidence="1" key="1">
    <citation type="journal article" date="2023" name="IMA Fungus">
        <title>Comparative genomic study of the Penicillium genus elucidates a diverse pangenome and 15 lateral gene transfer events.</title>
        <authorList>
            <person name="Petersen C."/>
            <person name="Sorensen T."/>
            <person name="Nielsen M.R."/>
            <person name="Sondergaard T.E."/>
            <person name="Sorensen J.L."/>
            <person name="Fitzpatrick D.A."/>
            <person name="Frisvad J.C."/>
            <person name="Nielsen K.L."/>
        </authorList>
    </citation>
    <scope>NUCLEOTIDE SEQUENCE</scope>
    <source>
        <strain evidence="1">IBT 17514</strain>
    </source>
</reference>
<organism evidence="1 2">
    <name type="scientific">Penicillium malachiteum</name>
    <dbReference type="NCBI Taxonomy" id="1324776"/>
    <lineage>
        <taxon>Eukaryota</taxon>
        <taxon>Fungi</taxon>
        <taxon>Dikarya</taxon>
        <taxon>Ascomycota</taxon>
        <taxon>Pezizomycotina</taxon>
        <taxon>Eurotiomycetes</taxon>
        <taxon>Eurotiomycetidae</taxon>
        <taxon>Eurotiales</taxon>
        <taxon>Aspergillaceae</taxon>
        <taxon>Penicillium</taxon>
    </lineage>
</organism>
<dbReference type="EMBL" id="JAQJAN010000004">
    <property type="protein sequence ID" value="KAJ5732519.1"/>
    <property type="molecule type" value="Genomic_DNA"/>
</dbReference>
<accession>A0AAD6HQT3</accession>
<dbReference type="AlphaFoldDB" id="A0AAD6HQT3"/>
<sequence length="177" mass="20236">MSFVSSNSFPKDELASFITTLHSQTFTTPTQFVNIQFKAPEPVGDYYVGGKSQQLVSPNRLIASVRVGPSRTKSMFDEVGIKIRQKWDEIVERPYGMLDMKNPAVKEERERKNLRFIVFKPMTAAIENGVVVPGAGEEGTWLKDNMDFFREQVEMYDDMEFKELLEEVQTSDDLGVH</sequence>
<dbReference type="Proteomes" id="UP001215712">
    <property type="component" value="Unassembled WGS sequence"/>
</dbReference>
<evidence type="ECO:0008006" key="3">
    <source>
        <dbReference type="Google" id="ProtNLM"/>
    </source>
</evidence>
<evidence type="ECO:0000313" key="2">
    <source>
        <dbReference type="Proteomes" id="UP001215712"/>
    </source>
</evidence>
<protein>
    <recommendedName>
        <fullName evidence="3">Tautomerase cis-CaaD-like domain-containing protein</fullName>
    </recommendedName>
</protein>
<dbReference type="InterPro" id="IPR014347">
    <property type="entry name" value="Tautomerase/MIF_sf"/>
</dbReference>
<gene>
    <name evidence="1" type="ORF">N7493_004000</name>
</gene>